<proteinExistence type="inferred from homology"/>
<dbReference type="Gene3D" id="3.40.640.10">
    <property type="entry name" value="Type I PLP-dependent aspartate aminotransferase-like (Major domain)"/>
    <property type="match status" value="1"/>
</dbReference>
<evidence type="ECO:0000313" key="7">
    <source>
        <dbReference type="EMBL" id="SDL72384.1"/>
    </source>
</evidence>
<dbReference type="EMBL" id="FNGW01000003">
    <property type="protein sequence ID" value="SDL72384.1"/>
    <property type="molecule type" value="Genomic_DNA"/>
</dbReference>
<dbReference type="Pfam" id="PF00266">
    <property type="entry name" value="Aminotran_5"/>
    <property type="match status" value="1"/>
</dbReference>
<keyword evidence="3" id="KW-0663">Pyridoxal phosphate</keyword>
<dbReference type="STRING" id="1121325.SAMN04515677_103185"/>
<evidence type="ECO:0000256" key="5">
    <source>
        <dbReference type="RuleBase" id="RU004504"/>
    </source>
</evidence>
<gene>
    <name evidence="7" type="ORF">SAMN04515677_103185</name>
</gene>
<dbReference type="SUPFAM" id="SSF53383">
    <property type="entry name" value="PLP-dependent transferases"/>
    <property type="match status" value="1"/>
</dbReference>
<dbReference type="InterPro" id="IPR020578">
    <property type="entry name" value="Aminotrans_V_PyrdxlP_BS"/>
</dbReference>
<dbReference type="RefSeq" id="WP_092724887.1">
    <property type="nucleotide sequence ID" value="NZ_FNGW01000003.1"/>
</dbReference>
<dbReference type="InterPro" id="IPR015421">
    <property type="entry name" value="PyrdxlP-dep_Trfase_major"/>
</dbReference>
<dbReference type="PANTHER" id="PTHR43586">
    <property type="entry name" value="CYSTEINE DESULFURASE"/>
    <property type="match status" value="1"/>
</dbReference>
<comment type="catalytic activity">
    <reaction evidence="4">
        <text>(sulfur carrier)-H + L-cysteine = (sulfur carrier)-SH + L-alanine</text>
        <dbReference type="Rhea" id="RHEA:43892"/>
        <dbReference type="Rhea" id="RHEA-COMP:14737"/>
        <dbReference type="Rhea" id="RHEA-COMP:14739"/>
        <dbReference type="ChEBI" id="CHEBI:29917"/>
        <dbReference type="ChEBI" id="CHEBI:35235"/>
        <dbReference type="ChEBI" id="CHEBI:57972"/>
        <dbReference type="ChEBI" id="CHEBI:64428"/>
        <dbReference type="EC" id="2.8.1.7"/>
    </reaction>
</comment>
<dbReference type="Proteomes" id="UP000199068">
    <property type="component" value="Unassembled WGS sequence"/>
</dbReference>
<comment type="similarity">
    <text evidence="2">Belongs to the class-V pyridoxal-phosphate-dependent aminotransferase family. Csd subfamily.</text>
</comment>
<evidence type="ECO:0000256" key="1">
    <source>
        <dbReference type="ARBA" id="ARBA00001933"/>
    </source>
</evidence>
<feature type="domain" description="Aminotransferase class V" evidence="6">
    <location>
        <begin position="29"/>
        <end position="418"/>
    </location>
</feature>
<protein>
    <submittedName>
        <fullName evidence="7">Selenocysteine lyase/Cysteine desulfurase</fullName>
    </submittedName>
</protein>
<name>A0A1G9ME33_9FIRM</name>
<keyword evidence="8" id="KW-1185">Reference proteome</keyword>
<dbReference type="InterPro" id="IPR015422">
    <property type="entry name" value="PyrdxlP-dep_Trfase_small"/>
</dbReference>
<dbReference type="PROSITE" id="PS00595">
    <property type="entry name" value="AA_TRANSFER_CLASS_5"/>
    <property type="match status" value="1"/>
</dbReference>
<organism evidence="7 8">
    <name type="scientific">Romboutsia lituseburensis DSM 797</name>
    <dbReference type="NCBI Taxonomy" id="1121325"/>
    <lineage>
        <taxon>Bacteria</taxon>
        <taxon>Bacillati</taxon>
        <taxon>Bacillota</taxon>
        <taxon>Clostridia</taxon>
        <taxon>Peptostreptococcales</taxon>
        <taxon>Peptostreptococcaceae</taxon>
        <taxon>Romboutsia</taxon>
    </lineage>
</organism>
<evidence type="ECO:0000256" key="2">
    <source>
        <dbReference type="ARBA" id="ARBA00010447"/>
    </source>
</evidence>
<comment type="cofactor">
    <cofactor evidence="1 5">
        <name>pyridoxal 5'-phosphate</name>
        <dbReference type="ChEBI" id="CHEBI:597326"/>
    </cofactor>
</comment>
<keyword evidence="7" id="KW-0456">Lyase</keyword>
<evidence type="ECO:0000256" key="4">
    <source>
        <dbReference type="ARBA" id="ARBA00050776"/>
    </source>
</evidence>
<dbReference type="InterPro" id="IPR000192">
    <property type="entry name" value="Aminotrans_V_dom"/>
</dbReference>
<dbReference type="AlphaFoldDB" id="A0A1G9ME33"/>
<accession>A0A1G9ME33</accession>
<evidence type="ECO:0000256" key="3">
    <source>
        <dbReference type="ARBA" id="ARBA00022898"/>
    </source>
</evidence>
<dbReference type="Gene3D" id="3.90.1150.10">
    <property type="entry name" value="Aspartate Aminotransferase, domain 1"/>
    <property type="match status" value="1"/>
</dbReference>
<dbReference type="GO" id="GO:0016829">
    <property type="term" value="F:lyase activity"/>
    <property type="evidence" value="ECO:0007669"/>
    <property type="project" value="UniProtKB-KW"/>
</dbReference>
<dbReference type="PANTHER" id="PTHR43586:SF8">
    <property type="entry name" value="CYSTEINE DESULFURASE 1, CHLOROPLASTIC"/>
    <property type="match status" value="1"/>
</dbReference>
<dbReference type="GO" id="GO:0031071">
    <property type="term" value="F:cysteine desulfurase activity"/>
    <property type="evidence" value="ECO:0007669"/>
    <property type="project" value="UniProtKB-EC"/>
</dbReference>
<evidence type="ECO:0000313" key="8">
    <source>
        <dbReference type="Proteomes" id="UP000199068"/>
    </source>
</evidence>
<dbReference type="InterPro" id="IPR015424">
    <property type="entry name" value="PyrdxlP-dep_Trfase"/>
</dbReference>
<reference evidence="7 8" key="1">
    <citation type="submission" date="2016-10" db="EMBL/GenBank/DDBJ databases">
        <authorList>
            <person name="de Groot N.N."/>
        </authorList>
    </citation>
    <scope>NUCLEOTIDE SEQUENCE [LARGE SCALE GENOMIC DNA]</scope>
    <source>
        <strain evidence="7 8">DSM 797</strain>
    </source>
</reference>
<evidence type="ECO:0000259" key="6">
    <source>
        <dbReference type="Pfam" id="PF00266"/>
    </source>
</evidence>
<sequence length="430" mass="48124">MRNYNSYRNLFIGIDTPVMIKNGKIVTPINFDNGATTPPINMAANAIIENSLIYGPIARGAGQKGDLCTQKYEEARGQILAFFNLLGCNSHTVIYTKNTTEGINLLANILIKDKNEKILTTRMEHHANDLPWRKVATVEYIDVDELGRININDIEKKLTESNGEIKYVSITGASNVTGYTNPINEIAKICHKYNAKIIVDGAQLIAHKKVDMKGRTAEEQIDFLAFSAHKAYAPYGSGAVVGLTEELSQAEPFLRGGGCVDLVSDYDVVWSEPAHKDEAGTSNFLGVMAMVSSLNQLRDIGFRNISSHEMLLKNYLIKEMKKLDRVILYGDTEYTEDRLGVITFNIEGIEFDTVAHKFAEEFGIALRYAKFCAHPYVNRLLGISDEEAYKHAMDEDLKQYGMVRLSLGLYNTLEEAELFIRALKSIIRNN</sequence>